<dbReference type="InterPro" id="IPR037523">
    <property type="entry name" value="VOC_core"/>
</dbReference>
<protein>
    <recommendedName>
        <fullName evidence="1">VOC domain-containing protein</fullName>
    </recommendedName>
</protein>
<dbReference type="PROSITE" id="PS51819">
    <property type="entry name" value="VOC"/>
    <property type="match status" value="1"/>
</dbReference>
<proteinExistence type="predicted"/>
<evidence type="ECO:0000313" key="2">
    <source>
        <dbReference type="EMBL" id="GII42309.1"/>
    </source>
</evidence>
<dbReference type="Pfam" id="PF00903">
    <property type="entry name" value="Glyoxalase"/>
    <property type="match status" value="1"/>
</dbReference>
<keyword evidence="3" id="KW-1185">Reference proteome</keyword>
<name>A0A8J3UBE3_9ACTN</name>
<evidence type="ECO:0000259" key="1">
    <source>
        <dbReference type="PROSITE" id="PS51819"/>
    </source>
</evidence>
<dbReference type="SUPFAM" id="SSF54593">
    <property type="entry name" value="Glyoxalase/Bleomycin resistance protein/Dihydroxybiphenyl dioxygenase"/>
    <property type="match status" value="1"/>
</dbReference>
<dbReference type="CDD" id="cd06587">
    <property type="entry name" value="VOC"/>
    <property type="match status" value="1"/>
</dbReference>
<accession>A0A8J3UBE3</accession>
<organism evidence="2 3">
    <name type="scientific">Planotetraspora phitsanulokensis</name>
    <dbReference type="NCBI Taxonomy" id="575192"/>
    <lineage>
        <taxon>Bacteria</taxon>
        <taxon>Bacillati</taxon>
        <taxon>Actinomycetota</taxon>
        <taxon>Actinomycetes</taxon>
        <taxon>Streptosporangiales</taxon>
        <taxon>Streptosporangiaceae</taxon>
        <taxon>Planotetraspora</taxon>
    </lineage>
</organism>
<sequence length="160" mass="17996">MVAMDEGVAPEINRDIYGMPAFVTLAVTDLDRTIDWYVNGLDFVVLFTVPDPTGKPALVHLRRWRYQDILVRLGEASGGGEWTISMMATRQQLDGLAERARKHGGGVVHGPVDTPWNTRDLRVTDPDGYTVVYTARRAEHELDERFSVMMQEQVRAQLGP</sequence>
<dbReference type="Gene3D" id="3.10.180.10">
    <property type="entry name" value="2,3-Dihydroxybiphenyl 1,2-Dioxygenase, domain 1"/>
    <property type="match status" value="1"/>
</dbReference>
<feature type="domain" description="VOC" evidence="1">
    <location>
        <begin position="19"/>
        <end position="136"/>
    </location>
</feature>
<gene>
    <name evidence="2" type="ORF">Pph01_73120</name>
</gene>
<reference evidence="2 3" key="1">
    <citation type="submission" date="2021-01" db="EMBL/GenBank/DDBJ databases">
        <title>Whole genome shotgun sequence of Planotetraspora phitsanulokensis NBRC 104273.</title>
        <authorList>
            <person name="Komaki H."/>
            <person name="Tamura T."/>
        </authorList>
    </citation>
    <scope>NUCLEOTIDE SEQUENCE [LARGE SCALE GENOMIC DNA]</scope>
    <source>
        <strain evidence="2 3">NBRC 104273</strain>
    </source>
</reference>
<comment type="caution">
    <text evidence="2">The sequence shown here is derived from an EMBL/GenBank/DDBJ whole genome shotgun (WGS) entry which is preliminary data.</text>
</comment>
<dbReference type="EMBL" id="BOOP01000041">
    <property type="protein sequence ID" value="GII42309.1"/>
    <property type="molecule type" value="Genomic_DNA"/>
</dbReference>
<dbReference type="InterPro" id="IPR004360">
    <property type="entry name" value="Glyas_Fos-R_dOase_dom"/>
</dbReference>
<dbReference type="Proteomes" id="UP000622547">
    <property type="component" value="Unassembled WGS sequence"/>
</dbReference>
<evidence type="ECO:0000313" key="3">
    <source>
        <dbReference type="Proteomes" id="UP000622547"/>
    </source>
</evidence>
<dbReference type="AlphaFoldDB" id="A0A8J3UBE3"/>
<dbReference type="InterPro" id="IPR029068">
    <property type="entry name" value="Glyas_Bleomycin-R_OHBP_Dase"/>
</dbReference>